<protein>
    <submittedName>
        <fullName evidence="1">Uncharacterized protein</fullName>
    </submittedName>
</protein>
<name>A0ACB8CN48_DERSI</name>
<keyword evidence="2" id="KW-1185">Reference proteome</keyword>
<accession>A0ACB8CN48</accession>
<evidence type="ECO:0000313" key="1">
    <source>
        <dbReference type="EMBL" id="KAH7946302.1"/>
    </source>
</evidence>
<dbReference type="EMBL" id="CM023475">
    <property type="protein sequence ID" value="KAH7946302.1"/>
    <property type="molecule type" value="Genomic_DNA"/>
</dbReference>
<comment type="caution">
    <text evidence="1">The sequence shown here is derived from an EMBL/GenBank/DDBJ whole genome shotgun (WGS) entry which is preliminary data.</text>
</comment>
<organism evidence="1 2">
    <name type="scientific">Dermacentor silvarum</name>
    <name type="common">Tick</name>
    <dbReference type="NCBI Taxonomy" id="543639"/>
    <lineage>
        <taxon>Eukaryota</taxon>
        <taxon>Metazoa</taxon>
        <taxon>Ecdysozoa</taxon>
        <taxon>Arthropoda</taxon>
        <taxon>Chelicerata</taxon>
        <taxon>Arachnida</taxon>
        <taxon>Acari</taxon>
        <taxon>Parasitiformes</taxon>
        <taxon>Ixodida</taxon>
        <taxon>Ixodoidea</taxon>
        <taxon>Ixodidae</taxon>
        <taxon>Rhipicephalinae</taxon>
        <taxon>Dermacentor</taxon>
    </lineage>
</organism>
<dbReference type="Proteomes" id="UP000821865">
    <property type="component" value="Chromosome 6"/>
</dbReference>
<gene>
    <name evidence="1" type="ORF">HPB49_022925</name>
</gene>
<sequence>MQPPYNRPRKYLTTLWGDTCHPLDMLEDSVPFFEVSVGEWLVIDNVGAYGMVKASGFNGTGFPPVHYITHAEDAPRVARLLEASPLTPGYSQPLQAMKKAVFRE</sequence>
<proteinExistence type="predicted"/>
<reference evidence="1" key="1">
    <citation type="submission" date="2020-05" db="EMBL/GenBank/DDBJ databases">
        <title>Large-scale comparative analyses of tick genomes elucidate their genetic diversity and vector capacities.</title>
        <authorList>
            <person name="Jia N."/>
            <person name="Wang J."/>
            <person name="Shi W."/>
            <person name="Du L."/>
            <person name="Sun Y."/>
            <person name="Zhan W."/>
            <person name="Jiang J."/>
            <person name="Wang Q."/>
            <person name="Zhang B."/>
            <person name="Ji P."/>
            <person name="Sakyi L.B."/>
            <person name="Cui X."/>
            <person name="Yuan T."/>
            <person name="Jiang B."/>
            <person name="Yang W."/>
            <person name="Lam T.T.-Y."/>
            <person name="Chang Q."/>
            <person name="Ding S."/>
            <person name="Wang X."/>
            <person name="Zhu J."/>
            <person name="Ruan X."/>
            <person name="Zhao L."/>
            <person name="Wei J."/>
            <person name="Que T."/>
            <person name="Du C."/>
            <person name="Cheng J."/>
            <person name="Dai P."/>
            <person name="Han X."/>
            <person name="Huang E."/>
            <person name="Gao Y."/>
            <person name="Liu J."/>
            <person name="Shao H."/>
            <person name="Ye R."/>
            <person name="Li L."/>
            <person name="Wei W."/>
            <person name="Wang X."/>
            <person name="Wang C."/>
            <person name="Yang T."/>
            <person name="Huo Q."/>
            <person name="Li W."/>
            <person name="Guo W."/>
            <person name="Chen H."/>
            <person name="Zhou L."/>
            <person name="Ni X."/>
            <person name="Tian J."/>
            <person name="Zhou Y."/>
            <person name="Sheng Y."/>
            <person name="Liu T."/>
            <person name="Pan Y."/>
            <person name="Xia L."/>
            <person name="Li J."/>
            <person name="Zhao F."/>
            <person name="Cao W."/>
        </authorList>
    </citation>
    <scope>NUCLEOTIDE SEQUENCE</scope>
    <source>
        <strain evidence="1">Dsil-2018</strain>
    </source>
</reference>
<evidence type="ECO:0000313" key="2">
    <source>
        <dbReference type="Proteomes" id="UP000821865"/>
    </source>
</evidence>